<evidence type="ECO:0000313" key="1">
    <source>
        <dbReference type="EMBL" id="KLO16235.1"/>
    </source>
</evidence>
<organism evidence="1 2">
    <name type="scientific">Schizopora paradoxa</name>
    <dbReference type="NCBI Taxonomy" id="27342"/>
    <lineage>
        <taxon>Eukaryota</taxon>
        <taxon>Fungi</taxon>
        <taxon>Dikarya</taxon>
        <taxon>Basidiomycota</taxon>
        <taxon>Agaricomycotina</taxon>
        <taxon>Agaricomycetes</taxon>
        <taxon>Hymenochaetales</taxon>
        <taxon>Schizoporaceae</taxon>
        <taxon>Schizopora</taxon>
    </lineage>
</organism>
<dbReference type="EMBL" id="KQ085918">
    <property type="protein sequence ID" value="KLO16235.1"/>
    <property type="molecule type" value="Genomic_DNA"/>
</dbReference>
<dbReference type="OrthoDB" id="3331564at2759"/>
<gene>
    <name evidence="1" type="ORF">SCHPADRAFT_938011</name>
</gene>
<reference evidence="1 2" key="1">
    <citation type="submission" date="2015-04" db="EMBL/GenBank/DDBJ databases">
        <title>Complete genome sequence of Schizopora paradoxa KUC8140, a cosmopolitan wood degrader in East Asia.</title>
        <authorList>
            <consortium name="DOE Joint Genome Institute"/>
            <person name="Min B."/>
            <person name="Park H."/>
            <person name="Jang Y."/>
            <person name="Kim J.-J."/>
            <person name="Kim K.H."/>
            <person name="Pangilinan J."/>
            <person name="Lipzen A."/>
            <person name="Riley R."/>
            <person name="Grigoriev I.V."/>
            <person name="Spatafora J.W."/>
            <person name="Choi I.-G."/>
        </authorList>
    </citation>
    <scope>NUCLEOTIDE SEQUENCE [LARGE SCALE GENOMIC DNA]</scope>
    <source>
        <strain evidence="1 2">KUC8140</strain>
    </source>
</reference>
<sequence>MLASLVEDASLSLDGIQRIRQSITEGKLKTQDLKLESLESLVLHPLRIRQKTLRENECSFAFTPSFPQFVLQALVDLLADIVNPIHIPAEKYIVGFLQKDLQRPRLESNEVPRILKSLALVHPSWTLTVYRAIGRSLSIPYCYDEKRFPRTAKLLNPMFGTWTRRMSFCLGPDFFKLESDRAPYYFFIASIHHRFPNLRSVEIIIKSFRFEGEDLLNTLQSLSKLQDLENLKIECGKSENVTPTFLRAIQEHSSSFSGVLARFLRLRTLCMSYWFPSSQELKFPLEFAALTSNREFRTLQLSTPGDVWQSDQDSESKYFRRLTWTRQNNNDYSMNAFGLNTLQLSHLPTSFRSLGNVDRRSLTTLQVEITGKVAWNFASHSLEHFESLRDVEIISKVPFRDAVLESMPSSVESLLVAFPRTMNFSDIDQMLKRHISIGGLPSLKHLRIARLYFDNKLYTYWRVKTSSSIPLTSVACRERGIEYSTWF</sequence>
<name>A0A0H2RW07_9AGAM</name>
<dbReference type="AlphaFoldDB" id="A0A0H2RW07"/>
<dbReference type="InParanoid" id="A0A0H2RW07"/>
<evidence type="ECO:0000313" key="2">
    <source>
        <dbReference type="Proteomes" id="UP000053477"/>
    </source>
</evidence>
<keyword evidence="2" id="KW-1185">Reference proteome</keyword>
<protein>
    <recommendedName>
        <fullName evidence="3">F-box domain-containing protein</fullName>
    </recommendedName>
</protein>
<proteinExistence type="predicted"/>
<evidence type="ECO:0008006" key="3">
    <source>
        <dbReference type="Google" id="ProtNLM"/>
    </source>
</evidence>
<accession>A0A0H2RW07</accession>
<dbReference type="Proteomes" id="UP000053477">
    <property type="component" value="Unassembled WGS sequence"/>
</dbReference>